<keyword evidence="8" id="KW-0630">Potassium</keyword>
<name>A0ABR7HM46_9FIRM</name>
<dbReference type="RefSeq" id="WP_186935669.1">
    <property type="nucleotide sequence ID" value="NZ_JACOPS010000004.1"/>
</dbReference>
<evidence type="ECO:0000313" key="14">
    <source>
        <dbReference type="Proteomes" id="UP000636755"/>
    </source>
</evidence>
<comment type="caution">
    <text evidence="13">The sequence shown here is derived from an EMBL/GenBank/DDBJ whole genome shotgun (WGS) entry which is preliminary data.</text>
</comment>
<keyword evidence="11 12" id="KW-0472">Membrane</keyword>
<keyword evidence="4" id="KW-1003">Cell membrane</keyword>
<feature type="transmembrane region" description="Helical" evidence="12">
    <location>
        <begin position="272"/>
        <end position="294"/>
    </location>
</feature>
<feature type="transmembrane region" description="Helical" evidence="12">
    <location>
        <begin position="235"/>
        <end position="260"/>
    </location>
</feature>
<dbReference type="InterPro" id="IPR004772">
    <property type="entry name" value="TrkH"/>
</dbReference>
<dbReference type="PIRSF" id="PIRSF006247">
    <property type="entry name" value="TrkH"/>
    <property type="match status" value="1"/>
</dbReference>
<evidence type="ECO:0000256" key="12">
    <source>
        <dbReference type="SAM" id="Phobius"/>
    </source>
</evidence>
<gene>
    <name evidence="13" type="ORF">H8R91_08470</name>
</gene>
<evidence type="ECO:0000256" key="7">
    <source>
        <dbReference type="ARBA" id="ARBA00022692"/>
    </source>
</evidence>
<evidence type="ECO:0000256" key="6">
    <source>
        <dbReference type="ARBA" id="ARBA00022538"/>
    </source>
</evidence>
<feature type="transmembrane region" description="Helical" evidence="12">
    <location>
        <begin position="394"/>
        <end position="412"/>
    </location>
</feature>
<comment type="similarity">
    <text evidence="2">Belongs to the TrkH potassium transport family.</text>
</comment>
<accession>A0ABR7HM46</accession>
<dbReference type="PANTHER" id="PTHR32024">
    <property type="entry name" value="TRK SYSTEM POTASSIUM UPTAKE PROTEIN TRKG-RELATED"/>
    <property type="match status" value="1"/>
</dbReference>
<feature type="transmembrane region" description="Helical" evidence="12">
    <location>
        <begin position="68"/>
        <end position="90"/>
    </location>
</feature>
<evidence type="ECO:0000256" key="3">
    <source>
        <dbReference type="ARBA" id="ARBA00022448"/>
    </source>
</evidence>
<keyword evidence="3" id="KW-0813">Transport</keyword>
<protein>
    <submittedName>
        <fullName evidence="13">TrkH family potassium uptake protein</fullName>
    </submittedName>
</protein>
<sequence>MNKRSIIYILGWVLIVDAVAMQIGTITSLIYGEKEAWYFVLTGVVSAILGVLAIKVKKPKNMVLYQKAGFASTALSWILLSLVGCMPFWLSGEIPSFIDAFYETVSGITTTGATILNDVEALSKGMLMWRSFLHWLGGMGVIVFLLAIIPKLGGQQNIFLMKAESPGPIIGKAVPRMRNYATMLYGIYITLTALEFILLLFGGLNVFEAINTSFSTAGTGGFGIYNSNAAAFESYYVQTVIAVFMLLFGINFSVYLCLIARKFKQSLKFEELWIYLGIVAVSTAIIAFNISSIYKPYDAFHQSFFYVSSIISTTGFGLTDVNKWPELSKTVIIILTFIGASAGSTGGGFKISRIILLFKEVRKEFSLLVHPRNVKLVKMDGKAVNHDIMRTTSMYLVLYIGVFAISFLLVSIDNMDFTTSFTAVAANLNNTGPGLGAVGPVGNYADFSILSKIVFIFDMLAGRLEIYPLLLLFAPSAWKKS</sequence>
<keyword evidence="9 12" id="KW-1133">Transmembrane helix</keyword>
<evidence type="ECO:0000256" key="2">
    <source>
        <dbReference type="ARBA" id="ARBA00009137"/>
    </source>
</evidence>
<feature type="transmembrane region" description="Helical" evidence="12">
    <location>
        <begin position="7"/>
        <end position="30"/>
    </location>
</feature>
<dbReference type="InterPro" id="IPR003445">
    <property type="entry name" value="Cat_transpt"/>
</dbReference>
<organism evidence="13 14">
    <name type="scientific">Ruminococcus intestinalis</name>
    <dbReference type="NCBI Taxonomy" id="2763066"/>
    <lineage>
        <taxon>Bacteria</taxon>
        <taxon>Bacillati</taxon>
        <taxon>Bacillota</taxon>
        <taxon>Clostridia</taxon>
        <taxon>Eubacteriales</taxon>
        <taxon>Oscillospiraceae</taxon>
        <taxon>Ruminococcus</taxon>
    </lineage>
</organism>
<evidence type="ECO:0000313" key="13">
    <source>
        <dbReference type="EMBL" id="MBC5728547.1"/>
    </source>
</evidence>
<evidence type="ECO:0000256" key="8">
    <source>
        <dbReference type="ARBA" id="ARBA00022958"/>
    </source>
</evidence>
<comment type="subcellular location">
    <subcellularLocation>
        <location evidence="1">Cell inner membrane</location>
        <topology evidence="1">Multi-pass membrane protein</topology>
    </subcellularLocation>
</comment>
<feature type="transmembrane region" description="Helical" evidence="12">
    <location>
        <begin position="330"/>
        <end position="349"/>
    </location>
</feature>
<dbReference type="Pfam" id="PF02386">
    <property type="entry name" value="TrkH"/>
    <property type="match status" value="1"/>
</dbReference>
<evidence type="ECO:0000256" key="1">
    <source>
        <dbReference type="ARBA" id="ARBA00004429"/>
    </source>
</evidence>
<dbReference type="PANTHER" id="PTHR32024:SF2">
    <property type="entry name" value="TRK SYSTEM POTASSIUM UPTAKE PROTEIN TRKG-RELATED"/>
    <property type="match status" value="1"/>
</dbReference>
<evidence type="ECO:0000256" key="10">
    <source>
        <dbReference type="ARBA" id="ARBA00023065"/>
    </source>
</evidence>
<evidence type="ECO:0000256" key="11">
    <source>
        <dbReference type="ARBA" id="ARBA00023136"/>
    </source>
</evidence>
<keyword evidence="10" id="KW-0406">Ion transport</keyword>
<keyword evidence="14" id="KW-1185">Reference proteome</keyword>
<evidence type="ECO:0000256" key="5">
    <source>
        <dbReference type="ARBA" id="ARBA00022519"/>
    </source>
</evidence>
<evidence type="ECO:0000256" key="9">
    <source>
        <dbReference type="ARBA" id="ARBA00022989"/>
    </source>
</evidence>
<feature type="transmembrane region" description="Helical" evidence="12">
    <location>
        <begin position="185"/>
        <end position="207"/>
    </location>
</feature>
<dbReference type="Proteomes" id="UP000636755">
    <property type="component" value="Unassembled WGS sequence"/>
</dbReference>
<keyword evidence="7 12" id="KW-0812">Transmembrane</keyword>
<keyword evidence="5" id="KW-0997">Cell inner membrane</keyword>
<evidence type="ECO:0000256" key="4">
    <source>
        <dbReference type="ARBA" id="ARBA00022475"/>
    </source>
</evidence>
<feature type="transmembrane region" description="Helical" evidence="12">
    <location>
        <begin position="36"/>
        <end position="56"/>
    </location>
</feature>
<feature type="transmembrane region" description="Helical" evidence="12">
    <location>
        <begin position="132"/>
        <end position="152"/>
    </location>
</feature>
<dbReference type="EMBL" id="JACOPS010000004">
    <property type="protein sequence ID" value="MBC5728547.1"/>
    <property type="molecule type" value="Genomic_DNA"/>
</dbReference>
<keyword evidence="6" id="KW-0633">Potassium transport</keyword>
<feature type="transmembrane region" description="Helical" evidence="12">
    <location>
        <begin position="453"/>
        <end position="474"/>
    </location>
</feature>
<reference evidence="13 14" key="1">
    <citation type="submission" date="2020-08" db="EMBL/GenBank/DDBJ databases">
        <title>Genome public.</title>
        <authorList>
            <person name="Liu C."/>
            <person name="Sun Q."/>
        </authorList>
    </citation>
    <scope>NUCLEOTIDE SEQUENCE [LARGE SCALE GENOMIC DNA]</scope>
    <source>
        <strain evidence="13 14">NSJ-71</strain>
    </source>
</reference>
<proteinExistence type="inferred from homology"/>